<reference evidence="2" key="1">
    <citation type="submission" date="2020-08" db="EMBL/GenBank/DDBJ databases">
        <title>Multicomponent nature underlies the extraordinary mechanical properties of spider dragline silk.</title>
        <authorList>
            <person name="Kono N."/>
            <person name="Nakamura H."/>
            <person name="Mori M."/>
            <person name="Yoshida Y."/>
            <person name="Ohtoshi R."/>
            <person name="Malay A.D."/>
            <person name="Moran D.A.P."/>
            <person name="Tomita M."/>
            <person name="Numata K."/>
            <person name="Arakawa K."/>
        </authorList>
    </citation>
    <scope>NUCLEOTIDE SEQUENCE</scope>
</reference>
<gene>
    <name evidence="2" type="ORF">NPIL_672171</name>
</gene>
<proteinExistence type="predicted"/>
<dbReference type="Proteomes" id="UP000887013">
    <property type="component" value="Unassembled WGS sequence"/>
</dbReference>
<keyword evidence="3" id="KW-1185">Reference proteome</keyword>
<accession>A0A8X6NUB1</accession>
<evidence type="ECO:0000313" key="3">
    <source>
        <dbReference type="Proteomes" id="UP000887013"/>
    </source>
</evidence>
<sequence>MKASEKEDFKSPTKTSKQSRKEKFKIPISNQFEALTNETEDTPAPIPTKEKEDKIPPVMMITQNYNLILQEINRIAPNTEAVLTRDFIKLLPNSSDTHRIITSYLKEEKTDFYITNPPSKKLLKLILISLTKLKLI</sequence>
<dbReference type="EMBL" id="BMAW01013113">
    <property type="protein sequence ID" value="GFT32127.1"/>
    <property type="molecule type" value="Genomic_DNA"/>
</dbReference>
<evidence type="ECO:0000256" key="1">
    <source>
        <dbReference type="SAM" id="MobiDB-lite"/>
    </source>
</evidence>
<feature type="compositionally biased region" description="Basic and acidic residues" evidence="1">
    <location>
        <begin position="1"/>
        <end position="11"/>
    </location>
</feature>
<organism evidence="2 3">
    <name type="scientific">Nephila pilipes</name>
    <name type="common">Giant wood spider</name>
    <name type="synonym">Nephila maculata</name>
    <dbReference type="NCBI Taxonomy" id="299642"/>
    <lineage>
        <taxon>Eukaryota</taxon>
        <taxon>Metazoa</taxon>
        <taxon>Ecdysozoa</taxon>
        <taxon>Arthropoda</taxon>
        <taxon>Chelicerata</taxon>
        <taxon>Arachnida</taxon>
        <taxon>Araneae</taxon>
        <taxon>Araneomorphae</taxon>
        <taxon>Entelegynae</taxon>
        <taxon>Araneoidea</taxon>
        <taxon>Nephilidae</taxon>
        <taxon>Nephila</taxon>
    </lineage>
</organism>
<evidence type="ECO:0000313" key="2">
    <source>
        <dbReference type="EMBL" id="GFT32127.1"/>
    </source>
</evidence>
<protein>
    <submittedName>
        <fullName evidence="2">Uncharacterized protein</fullName>
    </submittedName>
</protein>
<feature type="region of interest" description="Disordered" evidence="1">
    <location>
        <begin position="1"/>
        <end position="55"/>
    </location>
</feature>
<comment type="caution">
    <text evidence="2">The sequence shown here is derived from an EMBL/GenBank/DDBJ whole genome shotgun (WGS) entry which is preliminary data.</text>
</comment>
<dbReference type="AlphaFoldDB" id="A0A8X6NUB1"/>
<name>A0A8X6NUB1_NEPPI</name>
<feature type="compositionally biased region" description="Polar residues" evidence="1">
    <location>
        <begin position="28"/>
        <end position="37"/>
    </location>
</feature>
<dbReference type="OrthoDB" id="6434386at2759"/>